<dbReference type="Proteomes" id="UP000199663">
    <property type="component" value="Unassembled WGS sequence"/>
</dbReference>
<organism evidence="1 2">
    <name type="scientific">Rhodonellum ikkaensis</name>
    <dbReference type="NCBI Taxonomy" id="336829"/>
    <lineage>
        <taxon>Bacteria</taxon>
        <taxon>Pseudomonadati</taxon>
        <taxon>Bacteroidota</taxon>
        <taxon>Cytophagia</taxon>
        <taxon>Cytophagales</taxon>
        <taxon>Cytophagaceae</taxon>
        <taxon>Rhodonellum</taxon>
    </lineage>
</organism>
<dbReference type="EMBL" id="FNQC01000013">
    <property type="protein sequence ID" value="SDZ41225.1"/>
    <property type="molecule type" value="Genomic_DNA"/>
</dbReference>
<keyword evidence="2" id="KW-1185">Reference proteome</keyword>
<proteinExistence type="predicted"/>
<sequence length="42" mass="4720">MNDFNGDSQSNFFELIVQPEISIGFHIGIETARKSAFSEIMV</sequence>
<accession>A0A1H3SUM2</accession>
<evidence type="ECO:0000313" key="1">
    <source>
        <dbReference type="EMBL" id="SDZ41225.1"/>
    </source>
</evidence>
<reference evidence="1 2" key="1">
    <citation type="submission" date="2016-10" db="EMBL/GenBank/DDBJ databases">
        <authorList>
            <person name="Varghese N."/>
            <person name="Submissions S."/>
        </authorList>
    </citation>
    <scope>NUCLEOTIDE SEQUENCE [LARGE SCALE GENOMIC DNA]</scope>
    <source>
        <strain evidence="1 2">DSM 17997</strain>
    </source>
</reference>
<name>A0A1H3SUM2_9BACT</name>
<gene>
    <name evidence="1" type="ORF">SAMN05444412_113102</name>
</gene>
<comment type="caution">
    <text evidence="1">The sequence shown here is derived from an EMBL/GenBank/DDBJ whole genome shotgun (WGS) entry which is preliminary data.</text>
</comment>
<evidence type="ECO:0000313" key="2">
    <source>
        <dbReference type="Proteomes" id="UP000199663"/>
    </source>
</evidence>
<protein>
    <submittedName>
        <fullName evidence="1">Uncharacterized protein</fullName>
    </submittedName>
</protein>